<feature type="domain" description="Secretion system C-terminal sorting" evidence="2">
    <location>
        <begin position="485"/>
        <end position="556"/>
    </location>
</feature>
<dbReference type="KEGG" id="kfa:Q73A0000_06815"/>
<evidence type="ECO:0000313" key="4">
    <source>
        <dbReference type="Proteomes" id="UP000594195"/>
    </source>
</evidence>
<dbReference type="Proteomes" id="UP000594195">
    <property type="component" value="Chromosome"/>
</dbReference>
<dbReference type="InterPro" id="IPR015943">
    <property type="entry name" value="WD40/YVTN_repeat-like_dom_sf"/>
</dbReference>
<name>A0A7M2Y7G1_9FLAO</name>
<proteinExistence type="predicted"/>
<dbReference type="SUPFAM" id="SSF50998">
    <property type="entry name" value="Quinoprotein alcohol dehydrogenase-like"/>
    <property type="match status" value="1"/>
</dbReference>
<reference evidence="3 4" key="1">
    <citation type="submission" date="2019-05" db="EMBL/GenBank/DDBJ databases">
        <title>Chryseobacterium sp. isolated from King George Island, maritime Antarctica.</title>
        <authorList>
            <person name="Peng X."/>
        </authorList>
    </citation>
    <scope>NUCLEOTIDE SEQUENCE [LARGE SCALE GENOMIC DNA]</scope>
    <source>
        <strain evidence="3 4">7-3A</strain>
    </source>
</reference>
<dbReference type="InterPro" id="IPR011047">
    <property type="entry name" value="Quinoprotein_ADH-like_sf"/>
</dbReference>
<dbReference type="PANTHER" id="PTHR42754">
    <property type="entry name" value="ENDOGLUCANASE"/>
    <property type="match status" value="1"/>
</dbReference>
<dbReference type="EMBL" id="CP040442">
    <property type="protein sequence ID" value="QOW10091.1"/>
    <property type="molecule type" value="Genomic_DNA"/>
</dbReference>
<dbReference type="PANTHER" id="PTHR42754:SF1">
    <property type="entry name" value="LIPOPROTEIN"/>
    <property type="match status" value="1"/>
</dbReference>
<keyword evidence="4" id="KW-1185">Reference proteome</keyword>
<dbReference type="NCBIfam" id="TIGR04183">
    <property type="entry name" value="Por_Secre_tail"/>
    <property type="match status" value="1"/>
</dbReference>
<protein>
    <submittedName>
        <fullName evidence="3">T9SS type A sorting domain-containing protein</fullName>
    </submittedName>
</protein>
<accession>A0A7M2Y7G1</accession>
<evidence type="ECO:0000256" key="1">
    <source>
        <dbReference type="ARBA" id="ARBA00022729"/>
    </source>
</evidence>
<evidence type="ECO:0000313" key="3">
    <source>
        <dbReference type="EMBL" id="QOW10091.1"/>
    </source>
</evidence>
<organism evidence="3 4">
    <name type="scientific">Kaistella flava</name>
    <name type="common">ex Peng et al. 2021</name>
    <dbReference type="NCBI Taxonomy" id="2038776"/>
    <lineage>
        <taxon>Bacteria</taxon>
        <taxon>Pseudomonadati</taxon>
        <taxon>Bacteroidota</taxon>
        <taxon>Flavobacteriia</taxon>
        <taxon>Flavobacteriales</taxon>
        <taxon>Weeksellaceae</taxon>
        <taxon>Chryseobacterium group</taxon>
        <taxon>Kaistella</taxon>
    </lineage>
</organism>
<dbReference type="AlphaFoldDB" id="A0A7M2Y7G1"/>
<sequence>MTKIYIAILYLFGIFSVCAQGTKTLWQKDIKSSTQDFLSTMSITLDRQIVLSGSAIQKSKLSGVSTGGATSTNGGYDYRLLKLSQEGNILWDKHFGGSKHDYLVSTTTTREGGFLLTGTSYSNQSLDKKDNNIGGSDVWLIRLNEDGEELWQKTLGTKNNDEAAAVTQSLDEGFFVAGNINSNKNLFGSKDVFISKLDKTGKLINTTILGGNALDEVQEMIATPDGGSVLLMYSTTGKTENKTFITLETDQANSENKAVDLLTSLKGEIEAKTLIGKTEENFGEGDYWIVKLDKNANVEWQKTYGGSADDHPKTIAFTDKGYLIGGESRSNSSGNKRENIEEGTDLWLISLDKNGDELWQKTYSFGNRDVLMSANVIRKTNKDNFSEDKGFLLGGYTQAEGKIQTDDEKFWMLYINAEGKEEWRKHVEGKSKKKEERLVSAKLQTDGTFLLAGTSAEELGQENWKIIKLGDKDLDNLIEKQEIRIYPNPVDDYCYVEIGFELTGEAEIILHDMSGRQVQTTKTKNKVTKVNTSNLPQGIYVVSATTGNRSVNAKIIKK</sequence>
<dbReference type="RefSeq" id="WP_193813318.1">
    <property type="nucleotide sequence ID" value="NZ_CP040442.1"/>
</dbReference>
<keyword evidence="1" id="KW-0732">Signal</keyword>
<dbReference type="Gene3D" id="2.130.10.10">
    <property type="entry name" value="YVTN repeat-like/Quinoprotein amine dehydrogenase"/>
    <property type="match status" value="1"/>
</dbReference>
<gene>
    <name evidence="3" type="ORF">Q73A0000_06815</name>
</gene>
<dbReference type="InterPro" id="IPR026444">
    <property type="entry name" value="Secre_tail"/>
</dbReference>
<dbReference type="Pfam" id="PF18962">
    <property type="entry name" value="Por_Secre_tail"/>
    <property type="match status" value="1"/>
</dbReference>
<evidence type="ECO:0000259" key="2">
    <source>
        <dbReference type="Pfam" id="PF18962"/>
    </source>
</evidence>